<evidence type="ECO:0000256" key="4">
    <source>
        <dbReference type="ARBA" id="ARBA00023136"/>
    </source>
</evidence>
<keyword evidence="3 6" id="KW-1133">Transmembrane helix</keyword>
<feature type="compositionally biased region" description="Polar residues" evidence="5">
    <location>
        <begin position="816"/>
        <end position="835"/>
    </location>
</feature>
<comment type="caution">
    <text evidence="9">The sequence shown here is derived from an EMBL/GenBank/DDBJ whole genome shotgun (WGS) entry which is preliminary data.</text>
</comment>
<dbReference type="InterPro" id="IPR000832">
    <property type="entry name" value="GPCR_2_secretin-like"/>
</dbReference>
<reference evidence="9" key="1">
    <citation type="submission" date="2020-06" db="EMBL/GenBank/DDBJ databases">
        <title>Draft genome of Bugula neritina, a colonial animal packing powerful symbionts and potential medicines.</title>
        <authorList>
            <person name="Rayko M."/>
        </authorList>
    </citation>
    <scope>NUCLEOTIDE SEQUENCE [LARGE SCALE GENOMIC DNA]</scope>
    <source>
        <strain evidence="9">Kwan_BN1</strain>
    </source>
</reference>
<dbReference type="PROSITE" id="PS50262">
    <property type="entry name" value="G_PROTEIN_RECEP_F1_2"/>
    <property type="match status" value="1"/>
</dbReference>
<feature type="transmembrane region" description="Helical" evidence="6">
    <location>
        <begin position="632"/>
        <end position="657"/>
    </location>
</feature>
<evidence type="ECO:0000256" key="5">
    <source>
        <dbReference type="SAM" id="MobiDB-lite"/>
    </source>
</evidence>
<keyword evidence="2 6" id="KW-0812">Transmembrane</keyword>
<evidence type="ECO:0000313" key="10">
    <source>
        <dbReference type="Proteomes" id="UP000593567"/>
    </source>
</evidence>
<feature type="region of interest" description="Disordered" evidence="5">
    <location>
        <begin position="800"/>
        <end position="905"/>
    </location>
</feature>
<feature type="transmembrane region" description="Helical" evidence="6">
    <location>
        <begin position="531"/>
        <end position="553"/>
    </location>
</feature>
<dbReference type="GO" id="GO:0007166">
    <property type="term" value="P:cell surface receptor signaling pathway"/>
    <property type="evidence" value="ECO:0007669"/>
    <property type="project" value="InterPro"/>
</dbReference>
<proteinExistence type="predicted"/>
<dbReference type="GO" id="GO:0016020">
    <property type="term" value="C:membrane"/>
    <property type="evidence" value="ECO:0007669"/>
    <property type="project" value="UniProtKB-SubCell"/>
</dbReference>
<feature type="transmembrane region" description="Helical" evidence="6">
    <location>
        <begin position="565"/>
        <end position="585"/>
    </location>
</feature>
<dbReference type="Pfam" id="PF00002">
    <property type="entry name" value="7tm_2"/>
    <property type="match status" value="1"/>
</dbReference>
<feature type="transmembrane region" description="Helical" evidence="6">
    <location>
        <begin position="728"/>
        <end position="750"/>
    </location>
</feature>
<dbReference type="OrthoDB" id="6134459at2759"/>
<feature type="transmembrane region" description="Helical" evidence="6">
    <location>
        <begin position="685"/>
        <end position="708"/>
    </location>
</feature>
<feature type="compositionally biased region" description="Low complexity" evidence="5">
    <location>
        <begin position="801"/>
        <end position="812"/>
    </location>
</feature>
<feature type="domain" description="G-protein coupled receptors family 1 profile" evidence="8">
    <location>
        <begin position="597"/>
        <end position="782"/>
    </location>
</feature>
<dbReference type="InterPro" id="IPR053231">
    <property type="entry name" value="GPCR_LN-TM7"/>
</dbReference>
<dbReference type="EMBL" id="VXIV02000649">
    <property type="protein sequence ID" value="KAF6036904.1"/>
    <property type="molecule type" value="Genomic_DNA"/>
</dbReference>
<dbReference type="Gene3D" id="1.20.1070.10">
    <property type="entry name" value="Rhodopsin 7-helix transmembrane proteins"/>
    <property type="match status" value="1"/>
</dbReference>
<dbReference type="GO" id="GO:0004930">
    <property type="term" value="F:G protein-coupled receptor activity"/>
    <property type="evidence" value="ECO:0007669"/>
    <property type="project" value="InterPro"/>
</dbReference>
<comment type="subcellular location">
    <subcellularLocation>
        <location evidence="1">Membrane</location>
        <topology evidence="1">Multi-pass membrane protein</topology>
    </subcellularLocation>
</comment>
<protein>
    <recommendedName>
        <fullName evidence="11">G-protein coupled receptors family 2 profile 2 domain-containing protein</fullName>
    </recommendedName>
</protein>
<feature type="compositionally biased region" description="Polar residues" evidence="5">
    <location>
        <begin position="889"/>
        <end position="899"/>
    </location>
</feature>
<evidence type="ECO:0000259" key="7">
    <source>
        <dbReference type="PROSITE" id="PS50261"/>
    </source>
</evidence>
<feature type="compositionally biased region" description="Polar residues" evidence="5">
    <location>
        <begin position="853"/>
        <end position="878"/>
    </location>
</feature>
<evidence type="ECO:0000256" key="3">
    <source>
        <dbReference type="ARBA" id="ARBA00022989"/>
    </source>
</evidence>
<evidence type="ECO:0000259" key="8">
    <source>
        <dbReference type="PROSITE" id="PS50262"/>
    </source>
</evidence>
<dbReference type="InterPro" id="IPR017452">
    <property type="entry name" value="GPCR_Rhodpsn_7TM"/>
</dbReference>
<evidence type="ECO:0000313" key="9">
    <source>
        <dbReference type="EMBL" id="KAF6036904.1"/>
    </source>
</evidence>
<evidence type="ECO:0000256" key="1">
    <source>
        <dbReference type="ARBA" id="ARBA00004141"/>
    </source>
</evidence>
<feature type="transmembrane region" description="Helical" evidence="6">
    <location>
        <begin position="597"/>
        <end position="620"/>
    </location>
</feature>
<dbReference type="PANTHER" id="PTHR45902">
    <property type="entry name" value="LATROPHILIN RECEPTOR-LIKE PROTEIN A"/>
    <property type="match status" value="1"/>
</dbReference>
<dbReference type="PROSITE" id="PS50261">
    <property type="entry name" value="G_PROTEIN_RECEP_F2_4"/>
    <property type="match status" value="1"/>
</dbReference>
<dbReference type="AlphaFoldDB" id="A0A7J7KG56"/>
<keyword evidence="4 6" id="KW-0472">Membrane</keyword>
<accession>A0A7J7KG56</accession>
<dbReference type="Proteomes" id="UP000593567">
    <property type="component" value="Unassembled WGS sequence"/>
</dbReference>
<sequence length="905" mass="99325">MTMKQKLKCTINMNKCATILIYVILTLHLRGVTCISDLVLDRTYTSQTCVARQYCTESAARSALVSRGVTEEDAVIITNFTHNTSGIKWNTCSCSVTCLLTDNCCPDAVPAQGLKASLSHHTNCDHFGWAVLPVVNTCPNDTNGSVTPPSISSLCLDGVLNGDKLVKMTSKKTKLTYANLYCAMCHGESYNQLLPWNYKFDCTIAPSNPFQANLVSQSTQNQSLSELSSHSQCFPDTASEQIPPDELKEELSSIYGVTTSSSSDRNTMCETLGNVTDSCPPGAPAILRDRCVTGSTSYVVSDLNPTVIYKNPDCASCHNVSIDTLMCQICNPTTGCMNGDDKKEQFVLGFSVLVQPYPSLSRKACQAEDGSQCQGDLATVPTCNFGEYLDTATVTCVPICPLHSLLFKGRCVLRNHMKTSSCDETVTYSKYLQLGAKNNITKSEFSNNAFYMELSDGTAYCHTCTLLASISITNGDVIVHSDGSLTINSTYVNSLFVANENNVTFLCLPMSKGPSSHPPTSSNLITKYQDYITLILCIFSICFLILFFIAFFMVKRMRNIPGCTIAGNMLMFLLAYIVFLCRGLLQYYPNDIACKIVAVMINYFFIAAFVFMNLYAILIIRSLEFIELDSRYTPLIVVKIWLTGLLVPFLVLVPAILLDNYASLSKFAPQYGGVNCFMESREGNIVFFILPIAVCLLIAMVIYVVVVLRLRHIAAATSRVRQSHKEKVYLCFKLIIVLGFNWLSAMLAAAVDRYKYPIASQILTTIFIVLCCLHGFFGFLVFVASGSNMQNIKAKYHQLKSDSTNSTSNNDGKSSRLYSGVTTSTSPNEFSTMIGKSTPRSSPPSSPVPLTKFNDNGTISPQGYKSITETATPNSDSGLSGDDKPYNVSPVSTRSTSSKQKCDFF</sequence>
<name>A0A7J7KG56_BUGNE</name>
<feature type="domain" description="G-protein coupled receptors family 2 profile 2" evidence="7">
    <location>
        <begin position="529"/>
        <end position="786"/>
    </location>
</feature>
<dbReference type="InterPro" id="IPR017981">
    <property type="entry name" value="GPCR_2-like_7TM"/>
</dbReference>
<evidence type="ECO:0000256" key="2">
    <source>
        <dbReference type="ARBA" id="ARBA00022692"/>
    </source>
</evidence>
<feature type="transmembrane region" description="Helical" evidence="6">
    <location>
        <begin position="762"/>
        <end position="785"/>
    </location>
</feature>
<gene>
    <name evidence="9" type="ORF">EB796_004782</name>
</gene>
<evidence type="ECO:0000256" key="6">
    <source>
        <dbReference type="SAM" id="Phobius"/>
    </source>
</evidence>
<dbReference type="PANTHER" id="PTHR45902:SF1">
    <property type="entry name" value="LATROPHILIN RECEPTOR-LIKE PROTEIN A"/>
    <property type="match status" value="1"/>
</dbReference>
<keyword evidence="10" id="KW-1185">Reference proteome</keyword>
<organism evidence="9 10">
    <name type="scientific">Bugula neritina</name>
    <name type="common">Brown bryozoan</name>
    <name type="synonym">Sertularia neritina</name>
    <dbReference type="NCBI Taxonomy" id="10212"/>
    <lineage>
        <taxon>Eukaryota</taxon>
        <taxon>Metazoa</taxon>
        <taxon>Spiralia</taxon>
        <taxon>Lophotrochozoa</taxon>
        <taxon>Bryozoa</taxon>
        <taxon>Gymnolaemata</taxon>
        <taxon>Cheilostomatida</taxon>
        <taxon>Flustrina</taxon>
        <taxon>Buguloidea</taxon>
        <taxon>Bugulidae</taxon>
        <taxon>Bugula</taxon>
    </lineage>
</organism>
<evidence type="ECO:0008006" key="11">
    <source>
        <dbReference type="Google" id="ProtNLM"/>
    </source>
</evidence>